<evidence type="ECO:0000259" key="2">
    <source>
        <dbReference type="PROSITE" id="PS51192"/>
    </source>
</evidence>
<dbReference type="InterPro" id="IPR006935">
    <property type="entry name" value="Helicase/UvrB_N"/>
</dbReference>
<evidence type="ECO:0000259" key="1">
    <source>
        <dbReference type="PROSITE" id="PS50035"/>
    </source>
</evidence>
<evidence type="ECO:0000259" key="3">
    <source>
        <dbReference type="PROSITE" id="PS51194"/>
    </source>
</evidence>
<gene>
    <name evidence="4" type="ORF">HNR50_003548</name>
</gene>
<dbReference type="GO" id="GO:0006793">
    <property type="term" value="P:phosphorus metabolic process"/>
    <property type="evidence" value="ECO:0007669"/>
    <property type="project" value="UniProtKB-ARBA"/>
</dbReference>
<accession>A0A841RF76</accession>
<dbReference type="EMBL" id="JACHGJ010000008">
    <property type="protein sequence ID" value="MBB6481867.1"/>
    <property type="molecule type" value="Genomic_DNA"/>
</dbReference>
<dbReference type="SMART" id="SM00487">
    <property type="entry name" value="DEXDc"/>
    <property type="match status" value="1"/>
</dbReference>
<sequence length="1049" mass="121220">MQTGIYEQLITTLFEKKLQKYESSYYIKKQQIDTHEAAIYLSRYLTQILKVALDSFPISDEQRIEKQIKLSNSLILWLSNELEESTFHENLLDTSGELLKALYSTENPVAQDLKKYVAKITPITGLTQSELFTGSNTGISLESEIKREIQSSDEINWLVSFIKWTGIRIFSQELKDFAETGKRIKIITTSYMGATDQKAVDFLSSLQNCEVKLSYNCDNERLHAKTYIFKRNTGFHTAYIGSSNISRSALTNGLEWNLKVTTKEIPHIIDKFNSTFETYWSSSEFETYNHKDPVHHEKLSHSLKKGKGEEIIGTETFFDLKPHIHQKEILERLRIEREIHNRYRNLVVAATGTGKTVISAFDFKNYYKENREAKLLFVAHKVEILKQARNTFRAVLRNPSFGELWVDREIPDHHRQLFVSVQTFNSQKESIALLSREFYDFIIIDEVHHIAAKSYRPILDTFEPEILLGLTATPERMDDANILDDFCGTIAAELRLADAINQRHLCPFQYFGIEDTTDISNVKWINGQYAKSELTNVYTDDRQRVDHILRNMDDILDNIHNSKALGYCVTKAHAQYMSDQFNQKGIRADVLTSDNSVERETLRNKLVRGYINVLFVVDIFNEGVDIPEVDTLLFLRPTESLTIFLQQLGRGLRLSDNKDCLTVLDFVGNGNSQYDYSSKMKALIGKNQRSTVDDVQNNFPQLPLGCSIQLQKQVKERILYNIRNAIINKRKLIHLIQNYRHNTEMDLNVGNFLKVNPQVRLDDVYKTGWNQLCFQANISSVSRNATLAEVYRKAIANRFLTCKSRSYLKFVAKLISNDFTWDQSTEIENQMALMAYYDFWNKPGKDEGFETISDGFKALQDESLKKECLEVLLLILGDLETSEMPMKLGAEIALQIHGRYSRDQILAAFGEHSFEKRSSSREGVILIENLNIELLFVTLNKLEKHYSPTTLYNDYAINEYLFHWQSQNSARPDKGKGLSYINHEDTGKKILLFVREQNKDEYGRTISYVNLGEVYFRSTYGQQPMNITWELQEPLPPYLWDEAAKLSVG</sequence>
<keyword evidence="4" id="KW-0378">Hydrolase</keyword>
<dbReference type="Pfam" id="PF13091">
    <property type="entry name" value="PLDc_2"/>
    <property type="match status" value="1"/>
</dbReference>
<dbReference type="SUPFAM" id="SSF52540">
    <property type="entry name" value="P-loop containing nucleoside triphosphate hydrolases"/>
    <property type="match status" value="1"/>
</dbReference>
<evidence type="ECO:0000313" key="5">
    <source>
        <dbReference type="Proteomes" id="UP000587760"/>
    </source>
</evidence>
<dbReference type="Gene3D" id="3.40.50.300">
    <property type="entry name" value="P-loop containing nucleotide triphosphate hydrolases"/>
    <property type="match status" value="2"/>
</dbReference>
<dbReference type="RefSeq" id="WP_184748102.1">
    <property type="nucleotide sequence ID" value="NZ_JACHGJ010000008.1"/>
</dbReference>
<dbReference type="InterPro" id="IPR050742">
    <property type="entry name" value="Helicase_Restrict-Modif_Enz"/>
</dbReference>
<dbReference type="InterPro" id="IPR001736">
    <property type="entry name" value="PLipase_D/transphosphatidylase"/>
</dbReference>
<feature type="domain" description="Helicase ATP-binding" evidence="2">
    <location>
        <begin position="336"/>
        <end position="474"/>
    </location>
</feature>
<dbReference type="PROSITE" id="PS50035">
    <property type="entry name" value="PLD"/>
    <property type="match status" value="1"/>
</dbReference>
<dbReference type="SMART" id="SM00490">
    <property type="entry name" value="HELICc"/>
    <property type="match status" value="1"/>
</dbReference>
<dbReference type="InterPro" id="IPR021835">
    <property type="entry name" value="DUF3427"/>
</dbReference>
<dbReference type="Pfam" id="PF11907">
    <property type="entry name" value="DUF3427"/>
    <property type="match status" value="1"/>
</dbReference>
<name>A0A841RF76_9SPIO</name>
<dbReference type="SUPFAM" id="SSF56024">
    <property type="entry name" value="Phospholipase D/nuclease"/>
    <property type="match status" value="1"/>
</dbReference>
<dbReference type="GO" id="GO:0016787">
    <property type="term" value="F:hydrolase activity"/>
    <property type="evidence" value="ECO:0007669"/>
    <property type="project" value="InterPro"/>
</dbReference>
<feature type="domain" description="PLD phosphodiesterase" evidence="1">
    <location>
        <begin position="218"/>
        <end position="249"/>
    </location>
</feature>
<dbReference type="InterPro" id="IPR027417">
    <property type="entry name" value="P-loop_NTPase"/>
</dbReference>
<dbReference type="Proteomes" id="UP000587760">
    <property type="component" value="Unassembled WGS sequence"/>
</dbReference>
<dbReference type="Gene3D" id="3.30.870.10">
    <property type="entry name" value="Endonuclease Chain A"/>
    <property type="match status" value="1"/>
</dbReference>
<dbReference type="Pfam" id="PF04851">
    <property type="entry name" value="ResIII"/>
    <property type="match status" value="1"/>
</dbReference>
<dbReference type="CDD" id="cd09203">
    <property type="entry name" value="PLDc_N_DEXD_b1"/>
    <property type="match status" value="1"/>
</dbReference>
<dbReference type="InterPro" id="IPR025202">
    <property type="entry name" value="PLD-like_dom"/>
</dbReference>
<dbReference type="GO" id="GO:0003677">
    <property type="term" value="F:DNA binding"/>
    <property type="evidence" value="ECO:0007669"/>
    <property type="project" value="InterPro"/>
</dbReference>
<dbReference type="PROSITE" id="PS51192">
    <property type="entry name" value="HELICASE_ATP_BIND_1"/>
    <property type="match status" value="1"/>
</dbReference>
<dbReference type="AlphaFoldDB" id="A0A841RF76"/>
<comment type="caution">
    <text evidence="4">The sequence shown here is derived from an EMBL/GenBank/DDBJ whole genome shotgun (WGS) entry which is preliminary data.</text>
</comment>
<protein>
    <submittedName>
        <fullName evidence="4">Superfamily II DNA or RNA helicase</fullName>
    </submittedName>
</protein>
<organism evidence="4 5">
    <name type="scientific">Spirochaeta isovalerica</name>
    <dbReference type="NCBI Taxonomy" id="150"/>
    <lineage>
        <taxon>Bacteria</taxon>
        <taxon>Pseudomonadati</taxon>
        <taxon>Spirochaetota</taxon>
        <taxon>Spirochaetia</taxon>
        <taxon>Spirochaetales</taxon>
        <taxon>Spirochaetaceae</taxon>
        <taxon>Spirochaeta</taxon>
    </lineage>
</organism>
<dbReference type="GO" id="GO:0005829">
    <property type="term" value="C:cytosol"/>
    <property type="evidence" value="ECO:0007669"/>
    <property type="project" value="TreeGrafter"/>
</dbReference>
<dbReference type="PANTHER" id="PTHR47396:SF1">
    <property type="entry name" value="ATP-DEPENDENT HELICASE IRC3-RELATED"/>
    <property type="match status" value="1"/>
</dbReference>
<dbReference type="GO" id="GO:0005524">
    <property type="term" value="F:ATP binding"/>
    <property type="evidence" value="ECO:0007669"/>
    <property type="project" value="InterPro"/>
</dbReference>
<proteinExistence type="predicted"/>
<evidence type="ECO:0000313" key="4">
    <source>
        <dbReference type="EMBL" id="MBB6481867.1"/>
    </source>
</evidence>
<dbReference type="InterPro" id="IPR014001">
    <property type="entry name" value="Helicase_ATP-bd"/>
</dbReference>
<dbReference type="CDD" id="cd18799">
    <property type="entry name" value="SF2_C_EcoAI-like"/>
    <property type="match status" value="1"/>
</dbReference>
<keyword evidence="5" id="KW-1185">Reference proteome</keyword>
<keyword evidence="4" id="KW-0547">Nucleotide-binding</keyword>
<dbReference type="Pfam" id="PF00271">
    <property type="entry name" value="Helicase_C"/>
    <property type="match status" value="1"/>
</dbReference>
<dbReference type="PROSITE" id="PS51194">
    <property type="entry name" value="HELICASE_CTER"/>
    <property type="match status" value="1"/>
</dbReference>
<dbReference type="InterPro" id="IPR001650">
    <property type="entry name" value="Helicase_C-like"/>
</dbReference>
<dbReference type="GO" id="GO:0004386">
    <property type="term" value="F:helicase activity"/>
    <property type="evidence" value="ECO:0007669"/>
    <property type="project" value="UniProtKB-KW"/>
</dbReference>
<dbReference type="CDD" id="cd18032">
    <property type="entry name" value="DEXHc_RE_I_III_res"/>
    <property type="match status" value="1"/>
</dbReference>
<dbReference type="PANTHER" id="PTHR47396">
    <property type="entry name" value="TYPE I RESTRICTION ENZYME ECOKI R PROTEIN"/>
    <property type="match status" value="1"/>
</dbReference>
<keyword evidence="4" id="KW-0347">Helicase</keyword>
<feature type="domain" description="Helicase C-terminal" evidence="3">
    <location>
        <begin position="551"/>
        <end position="703"/>
    </location>
</feature>
<keyword evidence="4" id="KW-0067">ATP-binding</keyword>
<reference evidence="4 5" key="1">
    <citation type="submission" date="2020-08" db="EMBL/GenBank/DDBJ databases">
        <title>Genomic Encyclopedia of Type Strains, Phase IV (KMG-IV): sequencing the most valuable type-strain genomes for metagenomic binning, comparative biology and taxonomic classification.</title>
        <authorList>
            <person name="Goeker M."/>
        </authorList>
    </citation>
    <scope>NUCLEOTIDE SEQUENCE [LARGE SCALE GENOMIC DNA]</scope>
    <source>
        <strain evidence="4 5">DSM 2461</strain>
    </source>
</reference>